<feature type="domain" description="Response regulatory" evidence="17">
    <location>
        <begin position="595"/>
        <end position="711"/>
    </location>
</feature>
<evidence type="ECO:0000256" key="12">
    <source>
        <dbReference type="ARBA" id="ARBA00023136"/>
    </source>
</evidence>
<accession>A0A8E2A0S5</accession>
<dbReference type="CDD" id="cd00082">
    <property type="entry name" value="HisKA"/>
    <property type="match status" value="1"/>
</dbReference>
<evidence type="ECO:0000256" key="14">
    <source>
        <dbReference type="PROSITE-ProRule" id="PRU00169"/>
    </source>
</evidence>
<keyword evidence="8 15" id="KW-0812">Transmembrane</keyword>
<dbReference type="PROSITE" id="PS50894">
    <property type="entry name" value="HPT"/>
    <property type="match status" value="1"/>
</dbReference>
<dbReference type="InterPro" id="IPR003661">
    <property type="entry name" value="HisK_dim/P_dom"/>
</dbReference>
<dbReference type="PROSITE" id="PS50109">
    <property type="entry name" value="HIS_KIN"/>
    <property type="match status" value="1"/>
</dbReference>
<evidence type="ECO:0000256" key="6">
    <source>
        <dbReference type="ARBA" id="ARBA00022553"/>
    </source>
</evidence>
<dbReference type="SMART" id="SM00388">
    <property type="entry name" value="HisKA"/>
    <property type="match status" value="1"/>
</dbReference>
<evidence type="ECO:0000256" key="3">
    <source>
        <dbReference type="ARBA" id="ARBA00012438"/>
    </source>
</evidence>
<dbReference type="GO" id="GO:0005886">
    <property type="term" value="C:plasma membrane"/>
    <property type="evidence" value="ECO:0007669"/>
    <property type="project" value="UniProtKB-SubCell"/>
</dbReference>
<dbReference type="CDD" id="cd17546">
    <property type="entry name" value="REC_hyHK_CKI1_RcsC-like"/>
    <property type="match status" value="1"/>
</dbReference>
<comment type="catalytic activity">
    <reaction evidence="1">
        <text>ATP + protein L-histidine = ADP + protein N-phospho-L-histidine.</text>
        <dbReference type="EC" id="2.7.13.3"/>
    </reaction>
</comment>
<evidence type="ECO:0000256" key="10">
    <source>
        <dbReference type="ARBA" id="ARBA00022840"/>
    </source>
</evidence>
<keyword evidence="10" id="KW-0547">Nucleotide-binding</keyword>
<evidence type="ECO:0000256" key="5">
    <source>
        <dbReference type="ARBA" id="ARBA00022519"/>
    </source>
</evidence>
<dbReference type="AlphaFoldDB" id="A0A8E2A0S5"/>
<organism evidence="19 20">
    <name type="scientific">Macellibacteroides fermentans</name>
    <dbReference type="NCBI Taxonomy" id="879969"/>
    <lineage>
        <taxon>Bacteria</taxon>
        <taxon>Pseudomonadati</taxon>
        <taxon>Bacteroidota</taxon>
        <taxon>Bacteroidia</taxon>
        <taxon>Bacteroidales</taxon>
        <taxon>Porphyromonadaceae</taxon>
        <taxon>Macellibacteroides</taxon>
    </lineage>
</organism>
<dbReference type="InterPro" id="IPR036890">
    <property type="entry name" value="HATPase_C_sf"/>
</dbReference>
<dbReference type="Pfam" id="PF00512">
    <property type="entry name" value="HisKA"/>
    <property type="match status" value="1"/>
</dbReference>
<evidence type="ECO:0000313" key="20">
    <source>
        <dbReference type="Proteomes" id="UP000574332"/>
    </source>
</evidence>
<evidence type="ECO:0000256" key="11">
    <source>
        <dbReference type="ARBA" id="ARBA00022989"/>
    </source>
</evidence>
<dbReference type="Gene3D" id="3.40.50.2300">
    <property type="match status" value="1"/>
</dbReference>
<keyword evidence="9 19" id="KW-0418">Kinase</keyword>
<dbReference type="SUPFAM" id="SSF47226">
    <property type="entry name" value="Histidine-containing phosphotransfer domain, HPT domain"/>
    <property type="match status" value="1"/>
</dbReference>
<sequence>MMKERFHITRKVLIGYGLLIAAAILSVIYIFNIVEEFATENTTDDISRRKVYLVTNTQSLLYESEALSQFVDFGKKADTTEVNPGAILDETFDLAQRNLDSLRMLSNDSSQHVIIDTISSLIERKRYNTKELLSIWNDADFEKLYNQNINKVLASQDKLAKEVAMLKKVQVHEDTVFVKKKPKSFLKRVADVFSPSKGDSGVIRRSSREYIADKTGGAYNPSDTISSVLKRLQCNVAGQRKELYALIVEYAGKLRYDNRQISREVDSMLREIESQELNASLESMNSKQQIIGSASRFIAAVAILSVIIVLLFVYLIAKDVSRSKFYRRQLEKAKKYAEDLLVMREKLMLTISHDIRAPLSSIIGYTELLQRLHPDGRQRYYLNNMNASSGHILALVNDLLDFHRLESNKMEFNIVPFNVSSLLNEIYLSFKPMADTKGLKFVIHEKNEAKDLFMEGDPIRIRQIISNLLSNAIKFTSKGSVVLGYEVTHESGKYTLHIIVSDQGCGIPEADKNKLFNEFTRVAGSEGADGFGLGLAITHKLVVLMNGTLSFESEVGKGSMFCVDIPLAATSVQEVKAVDADLSAVQPSDSKPSLHCLLVDDDPIQLALAKELLGYQGILVEKCSDASKVKELLQKESYDFVITDIQMPQMSGFELLKVIRSLDNKEIASMPVVALSGSVPNDSDLANAGFTAFLTKPYTLKQLQDLVRTIFPDHIPAASELNLDALTAFAGDDAQASNAILKTFCDETSHNLSLFKKALEKKDRKEAARLAHKFLPLFSMIGAKDLTPALETLEKKSDPLSDDEWSSLMTSSIDKIGKIVSSIRHKIVD</sequence>
<evidence type="ECO:0000256" key="4">
    <source>
        <dbReference type="ARBA" id="ARBA00022475"/>
    </source>
</evidence>
<dbReference type="GO" id="GO:0000155">
    <property type="term" value="F:phosphorelay sensor kinase activity"/>
    <property type="evidence" value="ECO:0007669"/>
    <property type="project" value="InterPro"/>
</dbReference>
<dbReference type="PANTHER" id="PTHR43047:SF72">
    <property type="entry name" value="OSMOSENSING HISTIDINE PROTEIN KINASE SLN1"/>
    <property type="match status" value="1"/>
</dbReference>
<evidence type="ECO:0000313" key="19">
    <source>
        <dbReference type="EMBL" id="NYI51225.1"/>
    </source>
</evidence>
<evidence type="ECO:0000256" key="1">
    <source>
        <dbReference type="ARBA" id="ARBA00000085"/>
    </source>
</evidence>
<gene>
    <name evidence="19" type="ORF">F5613_003401</name>
</gene>
<dbReference type="EC" id="2.7.13.3" evidence="3"/>
<evidence type="ECO:0000256" key="15">
    <source>
        <dbReference type="SAM" id="Phobius"/>
    </source>
</evidence>
<evidence type="ECO:0000259" key="16">
    <source>
        <dbReference type="PROSITE" id="PS50109"/>
    </source>
</evidence>
<comment type="caution">
    <text evidence="19">The sequence shown here is derived from an EMBL/GenBank/DDBJ whole genome shotgun (WGS) entry which is preliminary data.</text>
</comment>
<keyword evidence="7" id="KW-0808">Transferase</keyword>
<dbReference type="SMART" id="SM00387">
    <property type="entry name" value="HATPase_c"/>
    <property type="match status" value="1"/>
</dbReference>
<feature type="domain" description="HPt" evidence="18">
    <location>
        <begin position="733"/>
        <end position="823"/>
    </location>
</feature>
<reference evidence="19 20" key="1">
    <citation type="submission" date="2020-07" db="EMBL/GenBank/DDBJ databases">
        <title>Genomic Encyclopedia of Type Strains, Phase IV (KMG-IV): sequencing the most valuable type-strain genomes for metagenomic binning, comparative biology and taxonomic classification.</title>
        <authorList>
            <person name="Goeker M."/>
        </authorList>
    </citation>
    <scope>NUCLEOTIDE SEQUENCE [LARGE SCALE GENOMIC DNA]</scope>
    <source>
        <strain evidence="19 20">DSM 23697</strain>
    </source>
</reference>
<keyword evidence="12 15" id="KW-0472">Membrane</keyword>
<protein>
    <recommendedName>
        <fullName evidence="3">histidine kinase</fullName>
        <ecNumber evidence="3">2.7.13.3</ecNumber>
    </recommendedName>
</protein>
<keyword evidence="20" id="KW-1185">Reference proteome</keyword>
<dbReference type="InterPro" id="IPR001789">
    <property type="entry name" value="Sig_transdc_resp-reg_receiver"/>
</dbReference>
<dbReference type="CDD" id="cd16922">
    <property type="entry name" value="HATPase_EvgS-ArcB-TorS-like"/>
    <property type="match status" value="1"/>
</dbReference>
<dbReference type="FunFam" id="1.10.287.130:FF:000120">
    <property type="entry name" value="RteA, two-component system histidine kinase, with response regulator receiver domain"/>
    <property type="match status" value="1"/>
</dbReference>
<dbReference type="Gene3D" id="3.30.565.10">
    <property type="entry name" value="Histidine kinase-like ATPase, C-terminal domain"/>
    <property type="match status" value="1"/>
</dbReference>
<feature type="domain" description="Histidine kinase" evidence="16">
    <location>
        <begin position="350"/>
        <end position="569"/>
    </location>
</feature>
<keyword evidence="11 15" id="KW-1133">Transmembrane helix</keyword>
<dbReference type="InterPro" id="IPR003594">
    <property type="entry name" value="HATPase_dom"/>
</dbReference>
<dbReference type="PROSITE" id="PS50110">
    <property type="entry name" value="RESPONSE_REGULATORY"/>
    <property type="match status" value="1"/>
</dbReference>
<dbReference type="Gene3D" id="1.10.287.130">
    <property type="match status" value="1"/>
</dbReference>
<dbReference type="InterPro" id="IPR008207">
    <property type="entry name" value="Sig_transdc_His_kin_Hpt_dom"/>
</dbReference>
<dbReference type="InterPro" id="IPR004358">
    <property type="entry name" value="Sig_transdc_His_kin-like_C"/>
</dbReference>
<evidence type="ECO:0000256" key="2">
    <source>
        <dbReference type="ARBA" id="ARBA00004429"/>
    </source>
</evidence>
<dbReference type="Pfam" id="PF01627">
    <property type="entry name" value="Hpt"/>
    <property type="match status" value="1"/>
</dbReference>
<dbReference type="GO" id="GO:0009927">
    <property type="term" value="F:histidine phosphotransfer kinase activity"/>
    <property type="evidence" value="ECO:0007669"/>
    <property type="project" value="TreeGrafter"/>
</dbReference>
<dbReference type="EMBL" id="JACCCY010000009">
    <property type="protein sequence ID" value="NYI51225.1"/>
    <property type="molecule type" value="Genomic_DNA"/>
</dbReference>
<evidence type="ECO:0000256" key="7">
    <source>
        <dbReference type="ARBA" id="ARBA00022679"/>
    </source>
</evidence>
<feature type="modified residue" description="4-aspartylphosphate" evidence="14">
    <location>
        <position position="644"/>
    </location>
</feature>
<dbReference type="SUPFAM" id="SSF47384">
    <property type="entry name" value="Homodimeric domain of signal transducing histidine kinase"/>
    <property type="match status" value="1"/>
</dbReference>
<dbReference type="PRINTS" id="PR00344">
    <property type="entry name" value="BCTRLSENSOR"/>
</dbReference>
<dbReference type="SMART" id="SM00448">
    <property type="entry name" value="REC"/>
    <property type="match status" value="1"/>
</dbReference>
<evidence type="ECO:0000259" key="18">
    <source>
        <dbReference type="PROSITE" id="PS50894"/>
    </source>
</evidence>
<dbReference type="FunFam" id="3.30.565.10:FF:000010">
    <property type="entry name" value="Sensor histidine kinase RcsC"/>
    <property type="match status" value="1"/>
</dbReference>
<feature type="transmembrane region" description="Helical" evidence="15">
    <location>
        <begin position="12"/>
        <end position="31"/>
    </location>
</feature>
<name>A0A8E2A0S5_9PORP</name>
<dbReference type="SUPFAM" id="SSF55874">
    <property type="entry name" value="ATPase domain of HSP90 chaperone/DNA topoisomerase II/histidine kinase"/>
    <property type="match status" value="1"/>
</dbReference>
<keyword evidence="4" id="KW-1003">Cell membrane</keyword>
<keyword evidence="10" id="KW-0067">ATP-binding</keyword>
<evidence type="ECO:0000256" key="8">
    <source>
        <dbReference type="ARBA" id="ARBA00022692"/>
    </source>
</evidence>
<evidence type="ECO:0000259" key="17">
    <source>
        <dbReference type="PROSITE" id="PS50110"/>
    </source>
</evidence>
<dbReference type="Pfam" id="PF02518">
    <property type="entry name" value="HATPase_c"/>
    <property type="match status" value="1"/>
</dbReference>
<feature type="transmembrane region" description="Helical" evidence="15">
    <location>
        <begin position="297"/>
        <end position="317"/>
    </location>
</feature>
<evidence type="ECO:0000256" key="9">
    <source>
        <dbReference type="ARBA" id="ARBA00022777"/>
    </source>
</evidence>
<dbReference type="InterPro" id="IPR005467">
    <property type="entry name" value="His_kinase_dom"/>
</dbReference>
<proteinExistence type="predicted"/>
<feature type="modified residue" description="Phosphohistidine" evidence="13">
    <location>
        <position position="772"/>
    </location>
</feature>
<dbReference type="InterPro" id="IPR036097">
    <property type="entry name" value="HisK_dim/P_sf"/>
</dbReference>
<evidence type="ECO:0000256" key="13">
    <source>
        <dbReference type="PROSITE-ProRule" id="PRU00110"/>
    </source>
</evidence>
<dbReference type="Pfam" id="PF00072">
    <property type="entry name" value="Response_reg"/>
    <property type="match status" value="1"/>
</dbReference>
<keyword evidence="6 14" id="KW-0597">Phosphoprotein</keyword>
<keyword evidence="5" id="KW-0997">Cell inner membrane</keyword>
<dbReference type="InterPro" id="IPR011006">
    <property type="entry name" value="CheY-like_superfamily"/>
</dbReference>
<dbReference type="InterPro" id="IPR036641">
    <property type="entry name" value="HPT_dom_sf"/>
</dbReference>
<comment type="subcellular location">
    <subcellularLocation>
        <location evidence="2">Cell inner membrane</location>
        <topology evidence="2">Multi-pass membrane protein</topology>
    </subcellularLocation>
</comment>
<dbReference type="Gene3D" id="1.20.120.160">
    <property type="entry name" value="HPT domain"/>
    <property type="match status" value="1"/>
</dbReference>
<dbReference type="PANTHER" id="PTHR43047">
    <property type="entry name" value="TWO-COMPONENT HISTIDINE PROTEIN KINASE"/>
    <property type="match status" value="1"/>
</dbReference>
<dbReference type="Proteomes" id="UP000574332">
    <property type="component" value="Unassembled WGS sequence"/>
</dbReference>
<dbReference type="SUPFAM" id="SSF52172">
    <property type="entry name" value="CheY-like"/>
    <property type="match status" value="1"/>
</dbReference>